<dbReference type="SUPFAM" id="SSF109998">
    <property type="entry name" value="Triger factor/SurA peptide-binding domain-like"/>
    <property type="match status" value="1"/>
</dbReference>
<evidence type="ECO:0000256" key="6">
    <source>
        <dbReference type="ARBA" id="ARBA00023235"/>
    </source>
</evidence>
<comment type="domain">
    <text evidence="7">The PPIase activity resides only in the second parvulin domain. The N-terminal region and the C-terminal tail are necessary and sufficient for the chaperone activity of SurA. The PPIase activity is dispensable for SurA to function as a chaperone. The N-terminal region and the C-terminal tail are also required for porin recognition.</text>
</comment>
<evidence type="ECO:0000256" key="1">
    <source>
        <dbReference type="ARBA" id="ARBA00022729"/>
    </source>
</evidence>
<keyword evidence="6 7" id="KW-0413">Isomerase</keyword>
<dbReference type="InterPro" id="IPR050280">
    <property type="entry name" value="OMP_Chaperone_SurA"/>
</dbReference>
<organism evidence="9 10">
    <name type="scientific">Polaromonas vacuolata</name>
    <dbReference type="NCBI Taxonomy" id="37448"/>
    <lineage>
        <taxon>Bacteria</taxon>
        <taxon>Pseudomonadati</taxon>
        <taxon>Pseudomonadota</taxon>
        <taxon>Betaproteobacteria</taxon>
        <taxon>Burkholderiales</taxon>
        <taxon>Comamonadaceae</taxon>
        <taxon>Polaromonas</taxon>
    </lineage>
</organism>
<feature type="domain" description="PpiC" evidence="8">
    <location>
        <begin position="213"/>
        <end position="314"/>
    </location>
</feature>
<dbReference type="SUPFAM" id="SSF54534">
    <property type="entry name" value="FKBP-like"/>
    <property type="match status" value="2"/>
</dbReference>
<feature type="domain" description="PpiC" evidence="8">
    <location>
        <begin position="325"/>
        <end position="424"/>
    </location>
</feature>
<evidence type="ECO:0000256" key="7">
    <source>
        <dbReference type="HAMAP-Rule" id="MF_01183"/>
    </source>
</evidence>
<comment type="subcellular location">
    <subcellularLocation>
        <location evidence="7">Periplasm</location>
    </subcellularLocation>
    <text evidence="7">Is capable of associating with the outer membrane.</text>
</comment>
<dbReference type="InterPro" id="IPR027304">
    <property type="entry name" value="Trigger_fact/SurA_dom_sf"/>
</dbReference>
<dbReference type="Pfam" id="PF00639">
    <property type="entry name" value="Rotamase"/>
    <property type="match status" value="1"/>
</dbReference>
<keyword evidence="2 7" id="KW-0677">Repeat</keyword>
<dbReference type="GO" id="GO:0050821">
    <property type="term" value="P:protein stabilization"/>
    <property type="evidence" value="ECO:0007669"/>
    <property type="project" value="InterPro"/>
</dbReference>
<comment type="catalytic activity">
    <reaction evidence="7">
        <text>[protein]-peptidylproline (omega=180) = [protein]-peptidylproline (omega=0)</text>
        <dbReference type="Rhea" id="RHEA:16237"/>
        <dbReference type="Rhea" id="RHEA-COMP:10747"/>
        <dbReference type="Rhea" id="RHEA-COMP:10748"/>
        <dbReference type="ChEBI" id="CHEBI:83833"/>
        <dbReference type="ChEBI" id="CHEBI:83834"/>
        <dbReference type="EC" id="5.2.1.8"/>
    </reaction>
</comment>
<dbReference type="GO" id="GO:0042277">
    <property type="term" value="F:peptide binding"/>
    <property type="evidence" value="ECO:0007669"/>
    <property type="project" value="InterPro"/>
</dbReference>
<dbReference type="PROSITE" id="PS01096">
    <property type="entry name" value="PPIC_PPIASE_1"/>
    <property type="match status" value="1"/>
</dbReference>
<dbReference type="PANTHER" id="PTHR47637:SF1">
    <property type="entry name" value="CHAPERONE SURA"/>
    <property type="match status" value="1"/>
</dbReference>
<dbReference type="InterPro" id="IPR023058">
    <property type="entry name" value="PPIase_PpiC_CS"/>
</dbReference>
<evidence type="ECO:0000313" key="9">
    <source>
        <dbReference type="EMBL" id="QJC58179.1"/>
    </source>
</evidence>
<keyword evidence="1 7" id="KW-0732">Signal</keyword>
<dbReference type="RefSeq" id="WP_168923574.1">
    <property type="nucleotide sequence ID" value="NZ_CP051461.1"/>
</dbReference>
<dbReference type="Pfam" id="PF13616">
    <property type="entry name" value="Rotamase_3"/>
    <property type="match status" value="1"/>
</dbReference>
<dbReference type="Proteomes" id="UP000502041">
    <property type="component" value="Chromosome"/>
</dbReference>
<dbReference type="AlphaFoldDB" id="A0A6H2HE59"/>
<keyword evidence="3 7" id="KW-0574">Periplasm</keyword>
<dbReference type="Gene3D" id="3.10.50.40">
    <property type="match status" value="2"/>
</dbReference>
<dbReference type="GO" id="GO:0051082">
    <property type="term" value="F:unfolded protein binding"/>
    <property type="evidence" value="ECO:0007669"/>
    <property type="project" value="UniProtKB-UniRule"/>
</dbReference>
<dbReference type="HAMAP" id="MF_01183">
    <property type="entry name" value="Chaperone_SurA"/>
    <property type="match status" value="1"/>
</dbReference>
<gene>
    <name evidence="7 9" type="primary">surA</name>
    <name evidence="9" type="ORF">HC248_03516</name>
</gene>
<keyword evidence="10" id="KW-1185">Reference proteome</keyword>
<feature type="signal peptide" evidence="7">
    <location>
        <begin position="1"/>
        <end position="20"/>
    </location>
</feature>
<reference evidence="9 10" key="1">
    <citation type="submission" date="2020-04" db="EMBL/GenBank/DDBJ databases">
        <title>Complete genome of a Psychrophilic, Marine, Gas Vacuolate Bacterium Polaromonas vacuolata KCTC 22033T.</title>
        <authorList>
            <person name="Hwang K."/>
            <person name="Kim K.M."/>
        </authorList>
    </citation>
    <scope>NUCLEOTIDE SEQUENCE [LARGE SCALE GENOMIC DNA]</scope>
    <source>
        <strain evidence="9 10">KCTC 22033</strain>
    </source>
</reference>
<dbReference type="EMBL" id="CP051461">
    <property type="protein sequence ID" value="QJC58179.1"/>
    <property type="molecule type" value="Genomic_DNA"/>
</dbReference>
<protein>
    <recommendedName>
        <fullName evidence="7">Chaperone SurA</fullName>
    </recommendedName>
    <alternativeName>
        <fullName evidence="7">Peptidyl-prolyl cis-trans isomerase SurA</fullName>
        <shortName evidence="7">PPIase SurA</shortName>
        <ecNumber evidence="7">5.2.1.8</ecNumber>
    </alternativeName>
    <alternativeName>
        <fullName evidence="7">Rotamase SurA</fullName>
    </alternativeName>
</protein>
<name>A0A6H2HE59_9BURK</name>
<dbReference type="Gene3D" id="1.10.4030.10">
    <property type="entry name" value="Porin chaperone SurA, peptide-binding domain"/>
    <property type="match status" value="1"/>
</dbReference>
<evidence type="ECO:0000256" key="4">
    <source>
        <dbReference type="ARBA" id="ARBA00023110"/>
    </source>
</evidence>
<keyword evidence="4 7" id="KW-0697">Rotamase</keyword>
<dbReference type="Pfam" id="PF09312">
    <property type="entry name" value="SurA_N"/>
    <property type="match status" value="1"/>
</dbReference>
<dbReference type="PANTHER" id="PTHR47637">
    <property type="entry name" value="CHAPERONE SURA"/>
    <property type="match status" value="1"/>
</dbReference>
<dbReference type="GO" id="GO:0030288">
    <property type="term" value="C:outer membrane-bounded periplasmic space"/>
    <property type="evidence" value="ECO:0007669"/>
    <property type="project" value="InterPro"/>
</dbReference>
<evidence type="ECO:0000259" key="8">
    <source>
        <dbReference type="PROSITE" id="PS50198"/>
    </source>
</evidence>
<proteinExistence type="inferred from homology"/>
<evidence type="ECO:0000256" key="5">
    <source>
        <dbReference type="ARBA" id="ARBA00023186"/>
    </source>
</evidence>
<evidence type="ECO:0000256" key="3">
    <source>
        <dbReference type="ARBA" id="ARBA00022764"/>
    </source>
</evidence>
<feature type="chain" id="PRO_5026404736" description="Chaperone SurA" evidence="7">
    <location>
        <begin position="21"/>
        <end position="472"/>
    </location>
</feature>
<sequence length="472" mass="51386" precursor="true">MTKFYFSSLLPRLSSTSALANRSVLVSALILAGLSLAGVAVQAQGLKLSQQFGSSPVVSGPAANVQRSADFIVAVVNSEPITNTEVRIKLLRAEQQLSQQGAPIPPRSELLPQVLERLISDKAQLQLARLSGLKVDENAVENAVESVARQNQISVDELRRRLEVDGIAYSQFRNELRDEVLVSRLRQREVDSRAVIADQDIDQYLRDQALSGSLEINLAQILVSVPENATPTQVAAFQAKAQSAADSARAGANFAALVGQYSDAQTANNGGQIGLRSADRYPSLFVDATQRLAVGGIAGPIRSGAGFHVLKLIEKKQGNAAAVNVTQTHARHILLRLTPQFTEAMAQAKLADYKRRVLSGQSDFAQLARDNSEDASAKDGGDLGWASPGMFVPEFEQAMNGLALNQISEPLVSRFGVHLIQVLERREAKLTARELRETARNVLRDKKQEEAYALWAQEVRGRAYVEYRDSPK</sequence>
<accession>A0A6H2HE59</accession>
<dbReference type="GO" id="GO:0003755">
    <property type="term" value="F:peptidyl-prolyl cis-trans isomerase activity"/>
    <property type="evidence" value="ECO:0007669"/>
    <property type="project" value="UniProtKB-UniRule"/>
</dbReference>
<dbReference type="InterPro" id="IPR000297">
    <property type="entry name" value="PPIase_PpiC"/>
</dbReference>
<comment type="function">
    <text evidence="7">Chaperone involved in the correct folding and assembly of outer membrane proteins. Recognizes specific patterns of aromatic residues and the orientation of their side chains, which are found more frequently in integral outer membrane proteins. May act in both early periplasmic and late outer membrane-associated steps of protein maturation.</text>
</comment>
<dbReference type="InterPro" id="IPR015391">
    <property type="entry name" value="SurA_N"/>
</dbReference>
<keyword evidence="5 7" id="KW-0143">Chaperone</keyword>
<evidence type="ECO:0000256" key="2">
    <source>
        <dbReference type="ARBA" id="ARBA00022737"/>
    </source>
</evidence>
<dbReference type="InterPro" id="IPR046357">
    <property type="entry name" value="PPIase_dom_sf"/>
</dbReference>
<dbReference type="PROSITE" id="PS50198">
    <property type="entry name" value="PPIC_PPIASE_2"/>
    <property type="match status" value="2"/>
</dbReference>
<dbReference type="EC" id="5.2.1.8" evidence="7"/>
<dbReference type="InterPro" id="IPR023034">
    <property type="entry name" value="PPIase_SurA"/>
</dbReference>
<dbReference type="GO" id="GO:0006457">
    <property type="term" value="P:protein folding"/>
    <property type="evidence" value="ECO:0007669"/>
    <property type="project" value="UniProtKB-UniRule"/>
</dbReference>
<dbReference type="KEGG" id="pvac:HC248_03516"/>
<dbReference type="GO" id="GO:0043165">
    <property type="term" value="P:Gram-negative-bacterium-type cell outer membrane assembly"/>
    <property type="evidence" value="ECO:0007669"/>
    <property type="project" value="InterPro"/>
</dbReference>
<evidence type="ECO:0000313" key="10">
    <source>
        <dbReference type="Proteomes" id="UP000502041"/>
    </source>
</evidence>